<accession>A9A0C1</accession>
<dbReference type="KEGG" id="dol:Dole_3237"/>
<evidence type="ECO:0000256" key="5">
    <source>
        <dbReference type="ARBA" id="ARBA00023136"/>
    </source>
</evidence>
<dbReference type="GO" id="GO:0017004">
    <property type="term" value="P:cytochrome complex assembly"/>
    <property type="evidence" value="ECO:0007669"/>
    <property type="project" value="UniProtKB-KW"/>
</dbReference>
<evidence type="ECO:0000256" key="1">
    <source>
        <dbReference type="ARBA" id="ARBA00004141"/>
    </source>
</evidence>
<dbReference type="eggNOG" id="COG0755">
    <property type="taxonomic scope" value="Bacteria"/>
</dbReference>
<keyword evidence="4 6" id="KW-1133">Transmembrane helix</keyword>
<comment type="subcellular location">
    <subcellularLocation>
        <location evidence="1">Membrane</location>
        <topology evidence="1">Multi-pass membrane protein</topology>
    </subcellularLocation>
</comment>
<proteinExistence type="predicted"/>
<organism evidence="8 9">
    <name type="scientific">Desulfosudis oleivorans (strain DSM 6200 / JCM 39069 / Hxd3)</name>
    <name type="common">Desulfococcus oleovorans</name>
    <dbReference type="NCBI Taxonomy" id="96561"/>
    <lineage>
        <taxon>Bacteria</taxon>
        <taxon>Pseudomonadati</taxon>
        <taxon>Thermodesulfobacteriota</taxon>
        <taxon>Desulfobacteria</taxon>
        <taxon>Desulfobacterales</taxon>
        <taxon>Desulfosudaceae</taxon>
        <taxon>Desulfosudis</taxon>
    </lineage>
</organism>
<keyword evidence="9" id="KW-1185">Reference proteome</keyword>
<dbReference type="STRING" id="96561.Dole_3237"/>
<evidence type="ECO:0000256" key="3">
    <source>
        <dbReference type="ARBA" id="ARBA00022748"/>
    </source>
</evidence>
<feature type="transmembrane region" description="Helical" evidence="6">
    <location>
        <begin position="90"/>
        <end position="111"/>
    </location>
</feature>
<dbReference type="OrthoDB" id="9814290at2"/>
<dbReference type="InterPro" id="IPR045062">
    <property type="entry name" value="Cyt_c_biogenesis_CcsA/CcmC"/>
</dbReference>
<feature type="transmembrane region" description="Helical" evidence="6">
    <location>
        <begin position="63"/>
        <end position="83"/>
    </location>
</feature>
<feature type="transmembrane region" description="Helical" evidence="6">
    <location>
        <begin position="6"/>
        <end position="26"/>
    </location>
</feature>
<keyword evidence="5 6" id="KW-0472">Membrane</keyword>
<protein>
    <submittedName>
        <fullName evidence="8">Cytochrome c assembly protein</fullName>
    </submittedName>
</protein>
<dbReference type="RefSeq" id="WP_012176650.1">
    <property type="nucleotide sequence ID" value="NC_009943.1"/>
</dbReference>
<dbReference type="HOGENOM" id="CLU_049710_2_2_7"/>
<feature type="transmembrane region" description="Helical" evidence="6">
    <location>
        <begin position="247"/>
        <end position="269"/>
    </location>
</feature>
<evidence type="ECO:0000256" key="2">
    <source>
        <dbReference type="ARBA" id="ARBA00022692"/>
    </source>
</evidence>
<dbReference type="GO" id="GO:0005886">
    <property type="term" value="C:plasma membrane"/>
    <property type="evidence" value="ECO:0007669"/>
    <property type="project" value="TreeGrafter"/>
</dbReference>
<reference evidence="8 9" key="1">
    <citation type="submission" date="2007-10" db="EMBL/GenBank/DDBJ databases">
        <title>Complete sequence of Desulfococcus oleovorans Hxd3.</title>
        <authorList>
            <consortium name="US DOE Joint Genome Institute"/>
            <person name="Copeland A."/>
            <person name="Lucas S."/>
            <person name="Lapidus A."/>
            <person name="Barry K."/>
            <person name="Glavina del Rio T."/>
            <person name="Dalin E."/>
            <person name="Tice H."/>
            <person name="Pitluck S."/>
            <person name="Kiss H."/>
            <person name="Brettin T."/>
            <person name="Bruce D."/>
            <person name="Detter J.C."/>
            <person name="Han C."/>
            <person name="Schmutz J."/>
            <person name="Larimer F."/>
            <person name="Land M."/>
            <person name="Hauser L."/>
            <person name="Kyrpides N."/>
            <person name="Kim E."/>
            <person name="Wawrik B."/>
            <person name="Richardson P."/>
        </authorList>
    </citation>
    <scope>NUCLEOTIDE SEQUENCE [LARGE SCALE GENOMIC DNA]</scope>
    <source>
        <strain evidence="9">DSM 6200 / JCM 39069 / Hxd3</strain>
    </source>
</reference>
<feature type="domain" description="Cytochrome c assembly protein" evidence="7">
    <location>
        <begin position="65"/>
        <end position="273"/>
    </location>
</feature>
<dbReference type="AlphaFoldDB" id="A9A0C1"/>
<evidence type="ECO:0000313" key="8">
    <source>
        <dbReference type="EMBL" id="ABW69040.1"/>
    </source>
</evidence>
<dbReference type="EMBL" id="CP000859">
    <property type="protein sequence ID" value="ABW69040.1"/>
    <property type="molecule type" value="Genomic_DNA"/>
</dbReference>
<dbReference type="InterPro" id="IPR002541">
    <property type="entry name" value="Cyt_c_assembly"/>
</dbReference>
<dbReference type="PANTHER" id="PTHR30071:SF1">
    <property type="entry name" value="CYTOCHROME B_B6 PROTEIN-RELATED"/>
    <property type="match status" value="1"/>
</dbReference>
<dbReference type="NCBIfam" id="TIGR03144">
    <property type="entry name" value="cytochr_II_ccsB"/>
    <property type="match status" value="1"/>
</dbReference>
<evidence type="ECO:0000313" key="9">
    <source>
        <dbReference type="Proteomes" id="UP000008561"/>
    </source>
</evidence>
<dbReference type="Pfam" id="PF01578">
    <property type="entry name" value="Cytochrom_C_asm"/>
    <property type="match status" value="1"/>
</dbReference>
<gene>
    <name evidence="8" type="ordered locus">Dole_3237</name>
</gene>
<keyword evidence="3" id="KW-0201">Cytochrome c-type biogenesis</keyword>
<sequence>MMISLAATTAVLLYTLSTAAYFVFLFSQKDSIYRYGFGLLLAGFLAHGLALVLQIIVLGHLPAFTLSQSLSLAAWSLAGLFVLFQWRLNLNFFGIYVAPLVLITLLAALLLPERSTPPIDDIHTWANNAWLIVHIVTVFVGDAAFALACGAGIFYLIQERAIKQKKRGFFYRRLPSLDRLDSAGYACLVVGFTLLTIGLITGVVYAGLVWGVFWRWDPKEVWSGITWLVYAALLHERLVAGWRGRRAAIMAIIGFCVVVFTFLGVNFLLEGHHGVFTKI</sequence>
<evidence type="ECO:0000256" key="6">
    <source>
        <dbReference type="SAM" id="Phobius"/>
    </source>
</evidence>
<dbReference type="PANTHER" id="PTHR30071">
    <property type="entry name" value="HEME EXPORTER PROTEIN C"/>
    <property type="match status" value="1"/>
</dbReference>
<keyword evidence="2 6" id="KW-0812">Transmembrane</keyword>
<feature type="transmembrane region" description="Helical" evidence="6">
    <location>
        <begin position="183"/>
        <end position="209"/>
    </location>
</feature>
<dbReference type="GO" id="GO:0020037">
    <property type="term" value="F:heme binding"/>
    <property type="evidence" value="ECO:0007669"/>
    <property type="project" value="InterPro"/>
</dbReference>
<dbReference type="Proteomes" id="UP000008561">
    <property type="component" value="Chromosome"/>
</dbReference>
<evidence type="ECO:0000259" key="7">
    <source>
        <dbReference type="Pfam" id="PF01578"/>
    </source>
</evidence>
<feature type="transmembrane region" description="Helical" evidence="6">
    <location>
        <begin position="38"/>
        <end position="57"/>
    </location>
</feature>
<dbReference type="InterPro" id="IPR017562">
    <property type="entry name" value="Cyt_c_biogenesis_CcsA"/>
</dbReference>
<name>A9A0C1_DESOH</name>
<evidence type="ECO:0000256" key="4">
    <source>
        <dbReference type="ARBA" id="ARBA00022989"/>
    </source>
</evidence>
<feature type="transmembrane region" description="Helical" evidence="6">
    <location>
        <begin position="131"/>
        <end position="157"/>
    </location>
</feature>